<evidence type="ECO:0008006" key="3">
    <source>
        <dbReference type="Google" id="ProtNLM"/>
    </source>
</evidence>
<dbReference type="Pfam" id="PF13671">
    <property type="entry name" value="AAA_33"/>
    <property type="match status" value="1"/>
</dbReference>
<dbReference type="SUPFAM" id="SSF56112">
    <property type="entry name" value="Protein kinase-like (PK-like)"/>
    <property type="match status" value="1"/>
</dbReference>
<evidence type="ECO:0000313" key="2">
    <source>
        <dbReference type="Proteomes" id="UP000273143"/>
    </source>
</evidence>
<dbReference type="Proteomes" id="UP000273143">
    <property type="component" value="Chromosome"/>
</dbReference>
<proteinExistence type="predicted"/>
<gene>
    <name evidence="1" type="ORF">DM558_11975</name>
</gene>
<dbReference type="KEGG" id="emo:DM558_11975"/>
<sequence length="519" mass="59361">MTAELIKHLQNPSLYDHSVEQFQVIETHISWVILTGAYAYKIKKPMDFGFLNFTQLADRQFFCQEELRLNQRLTKDIYLEVLPITGTLSEPKISGDGEPIEYMLKMRQFPQSQLLSHLQSNGELTVGHIDQLSKQIAEFHITTPVVAASNELGSPETVMAPVKQNFEQIRAMLPADKAGYKQLEELEAWAQSSYERLKPILVERKANGFIRECHGDIHLNNAAILDSKVVIFDCIEFNEPFRFTDVTADIAFLIMDLEDRKLNGFANRLLNNYLEETGDYQSLLLMNFYKAYRAMVRAKVALFSLGQTTDQGVKEAILKQYYNYANLAERYTLLPLRYLLITNGVSAVGKSYISSKVVEHFGAIRLRSDRERKRLLGDGATVEALYSAEATIATYNRLYQLAKNCLQAGYGVILDAAYLKQTERTKAKLVAEEVGVPFLIIECEAPLEVIEKNLYVRIQEGNDPSDATLELIKNQMQWREPIMGDERSITVKVETDKEESIHSLIEYINHYLSFDRNKY</sequence>
<dbReference type="RefSeq" id="WP_127164195.1">
    <property type="nucleotide sequence ID" value="NZ_CP029822.1"/>
</dbReference>
<dbReference type="InterPro" id="IPR052732">
    <property type="entry name" value="Cell-binding_unc_protein"/>
</dbReference>
<dbReference type="InterPro" id="IPR027417">
    <property type="entry name" value="P-loop_NTPase"/>
</dbReference>
<dbReference type="AlphaFoldDB" id="A0A3Q9JK39"/>
<dbReference type="Gene3D" id="3.40.50.300">
    <property type="entry name" value="P-loop containing nucleotide triphosphate hydrolases"/>
    <property type="match status" value="1"/>
</dbReference>
<dbReference type="PANTHER" id="PTHR43883:SF1">
    <property type="entry name" value="GLUCONOKINASE"/>
    <property type="match status" value="1"/>
</dbReference>
<dbReference type="SUPFAM" id="SSF52540">
    <property type="entry name" value="P-loop containing nucleoside triphosphate hydrolases"/>
    <property type="match status" value="1"/>
</dbReference>
<protein>
    <recommendedName>
        <fullName evidence="3">Aminoglycoside phosphotransferase domain-containing protein</fullName>
    </recommendedName>
</protein>
<evidence type="ECO:0000313" key="1">
    <source>
        <dbReference type="EMBL" id="AZS51441.1"/>
    </source>
</evidence>
<organism evidence="1 2">
    <name type="scientific">Entomomonas moraniae</name>
    <dbReference type="NCBI Taxonomy" id="2213226"/>
    <lineage>
        <taxon>Bacteria</taxon>
        <taxon>Pseudomonadati</taxon>
        <taxon>Pseudomonadota</taxon>
        <taxon>Gammaproteobacteria</taxon>
        <taxon>Pseudomonadales</taxon>
        <taxon>Pseudomonadaceae</taxon>
        <taxon>Entomomonas</taxon>
    </lineage>
</organism>
<keyword evidence="2" id="KW-1185">Reference proteome</keyword>
<accession>A0A3Q9JK39</accession>
<dbReference type="PANTHER" id="PTHR43883">
    <property type="entry name" value="SLR0207 PROTEIN"/>
    <property type="match status" value="1"/>
</dbReference>
<dbReference type="InterPro" id="IPR011009">
    <property type="entry name" value="Kinase-like_dom_sf"/>
</dbReference>
<dbReference type="EMBL" id="CP029822">
    <property type="protein sequence ID" value="AZS51441.1"/>
    <property type="molecule type" value="Genomic_DNA"/>
</dbReference>
<reference evidence="2" key="1">
    <citation type="submission" date="2018-06" db="EMBL/GenBank/DDBJ databases">
        <title>Complete genome of Pseudomonas insecticola strain QZS01.</title>
        <authorList>
            <person name="Wang J."/>
            <person name="Su Q."/>
        </authorList>
    </citation>
    <scope>NUCLEOTIDE SEQUENCE [LARGE SCALE GENOMIC DNA]</scope>
    <source>
        <strain evidence="2">QZS01</strain>
    </source>
</reference>
<name>A0A3Q9JK39_9GAMM</name>